<dbReference type="Pfam" id="PF03594">
    <property type="entry name" value="BenE"/>
    <property type="match status" value="1"/>
</dbReference>
<evidence type="ECO:0000313" key="2">
    <source>
        <dbReference type="EMBL" id="MDV2079195.1"/>
    </source>
</evidence>
<comment type="caution">
    <text evidence="2">The sequence shown here is derived from an EMBL/GenBank/DDBJ whole genome shotgun (WGS) entry which is preliminary data.</text>
</comment>
<feature type="transmembrane region" description="Helical" evidence="1">
    <location>
        <begin position="201"/>
        <end position="226"/>
    </location>
</feature>
<feature type="transmembrane region" description="Helical" evidence="1">
    <location>
        <begin position="169"/>
        <end position="189"/>
    </location>
</feature>
<dbReference type="RefSeq" id="WP_316973807.1">
    <property type="nucleotide sequence ID" value="NZ_JAWIIJ010000006.1"/>
</dbReference>
<proteinExistence type="predicted"/>
<evidence type="ECO:0000256" key="1">
    <source>
        <dbReference type="SAM" id="Phobius"/>
    </source>
</evidence>
<dbReference type="InterPro" id="IPR004711">
    <property type="entry name" value="Benzoate_Transporter"/>
</dbReference>
<feature type="transmembrane region" description="Helical" evidence="1">
    <location>
        <begin position="361"/>
        <end position="383"/>
    </location>
</feature>
<organism evidence="2 3">
    <name type="scientific">Marinobacter xestospongiae</name>
    <dbReference type="NCBI Taxonomy" id="994319"/>
    <lineage>
        <taxon>Bacteria</taxon>
        <taxon>Pseudomonadati</taxon>
        <taxon>Pseudomonadota</taxon>
        <taxon>Gammaproteobacteria</taxon>
        <taxon>Pseudomonadales</taxon>
        <taxon>Marinobacteraceae</taxon>
        <taxon>Marinobacter</taxon>
    </lineage>
</organism>
<dbReference type="Proteomes" id="UP001269819">
    <property type="component" value="Unassembled WGS sequence"/>
</dbReference>
<feature type="transmembrane region" description="Helical" evidence="1">
    <location>
        <begin position="121"/>
        <end position="139"/>
    </location>
</feature>
<dbReference type="PANTHER" id="PTHR30199">
    <property type="entry name" value="MFS FAMILY TRANSPORTER, PREDICTED SUBSTRATE BENZOATE"/>
    <property type="match status" value="1"/>
</dbReference>
<dbReference type="EMBL" id="JAWIIJ010000006">
    <property type="protein sequence ID" value="MDV2079195.1"/>
    <property type="molecule type" value="Genomic_DNA"/>
</dbReference>
<keyword evidence="1" id="KW-0472">Membrane</keyword>
<dbReference type="PANTHER" id="PTHR30199:SF0">
    <property type="entry name" value="INNER MEMBRANE PROTEIN YDCO"/>
    <property type="match status" value="1"/>
</dbReference>
<gene>
    <name evidence="2" type="ORF">RYS15_10875</name>
</gene>
<accession>A0ABU3VY34</accession>
<protein>
    <submittedName>
        <fullName evidence="2">Benzoate/H(+) symporter BenE family transporter</fullName>
    </submittedName>
</protein>
<feature type="transmembrane region" description="Helical" evidence="1">
    <location>
        <begin position="94"/>
        <end position="114"/>
    </location>
</feature>
<sequence length="398" mass="40922">MQQVRDVSLSAINAGFITVLVGFTSSAAIVFQAAQGLGATPEQVASWMLALGIGMAVTGIALSLRYRMPIATAWSTSGAAMLLSSASGTTMNEAIGAFMISGLLMTLAGFMGWFERLMDRIPMAIAAGMLAGILLQFGLDAFVAMESSFTLVFGMFLAYLITRRLLPRYAALAPLLTGLAIASAEGTIATDELTLTLASPVFVAPAFSLEAFFGIALPLFAVTMASQNAPGLAVLKTAGYRPPVSSLVGWTGATTTVLAPFGCFALNLATITAAICSGPEAHEDPRKRYVAGVSAGIVYLLTGIFGATVGALFAALPTALILAIAGLALVSTFAGSLVSALERVSHRDAAVITFLVTASDLTLFGVGAAFWGMVAGGLTLLVLNARPQQCTLSATPRS</sequence>
<keyword evidence="1" id="KW-1133">Transmembrane helix</keyword>
<reference evidence="2 3" key="1">
    <citation type="submission" date="2023-10" db="EMBL/GenBank/DDBJ databases">
        <title>Characteristics and mechanism of a salt-tolerant marine origin heterotrophic nitrifying- aerobic denitrifying bacteria Marinobacter xestospongiae HN1.</title>
        <authorList>
            <person name="Qi R."/>
        </authorList>
    </citation>
    <scope>NUCLEOTIDE SEQUENCE [LARGE SCALE GENOMIC DNA]</scope>
    <source>
        <strain evidence="2 3">HN1</strain>
    </source>
</reference>
<feature type="transmembrane region" description="Helical" evidence="1">
    <location>
        <begin position="289"/>
        <end position="313"/>
    </location>
</feature>
<feature type="transmembrane region" description="Helical" evidence="1">
    <location>
        <begin position="145"/>
        <end position="162"/>
    </location>
</feature>
<feature type="transmembrane region" description="Helical" evidence="1">
    <location>
        <begin position="320"/>
        <end position="341"/>
    </location>
</feature>
<evidence type="ECO:0000313" key="3">
    <source>
        <dbReference type="Proteomes" id="UP001269819"/>
    </source>
</evidence>
<dbReference type="NCBIfam" id="TIGR00843">
    <property type="entry name" value="benE"/>
    <property type="match status" value="1"/>
</dbReference>
<feature type="transmembrane region" description="Helical" evidence="1">
    <location>
        <begin position="247"/>
        <end position="269"/>
    </location>
</feature>
<feature type="transmembrane region" description="Helical" evidence="1">
    <location>
        <begin position="71"/>
        <end position="88"/>
    </location>
</feature>
<keyword evidence="3" id="KW-1185">Reference proteome</keyword>
<feature type="transmembrane region" description="Helical" evidence="1">
    <location>
        <begin position="44"/>
        <end position="64"/>
    </location>
</feature>
<keyword evidence="1" id="KW-0812">Transmembrane</keyword>
<name>A0ABU3VY34_9GAMM</name>
<feature type="transmembrane region" description="Helical" evidence="1">
    <location>
        <begin position="12"/>
        <end position="32"/>
    </location>
</feature>